<dbReference type="GO" id="GO:0008270">
    <property type="term" value="F:zinc ion binding"/>
    <property type="evidence" value="ECO:0007669"/>
    <property type="project" value="InterPro"/>
</dbReference>
<dbReference type="SUPFAM" id="SSF82754">
    <property type="entry name" value="C-terminal, gelsolin-like domain of Sec23/24"/>
    <property type="match status" value="1"/>
</dbReference>
<dbReference type="Gene3D" id="2.30.30.380">
    <property type="entry name" value="Zn-finger domain of Sec23/24"/>
    <property type="match status" value="1"/>
</dbReference>
<feature type="domain" description="Gelsolin-like" evidence="5">
    <location>
        <begin position="789"/>
        <end position="835"/>
    </location>
</feature>
<dbReference type="Proteomes" id="UP000217199">
    <property type="component" value="Unassembled WGS sequence"/>
</dbReference>
<dbReference type="InterPro" id="IPR006895">
    <property type="entry name" value="Znf_Sec23_Sec24"/>
</dbReference>
<dbReference type="GO" id="GO:0070971">
    <property type="term" value="C:endoplasmic reticulum exit site"/>
    <property type="evidence" value="ECO:0007669"/>
    <property type="project" value="TreeGrafter"/>
</dbReference>
<dbReference type="InterPro" id="IPR029006">
    <property type="entry name" value="ADF-H/Gelsolin-like_dom_sf"/>
</dbReference>
<feature type="domain" description="Sec23/Sec24 trunk" evidence="7">
    <location>
        <begin position="227"/>
        <end position="478"/>
    </location>
</feature>
<dbReference type="InterPro" id="IPR036174">
    <property type="entry name" value="Znf_Sec23_Sec24_sf"/>
</dbReference>
<keyword evidence="11" id="KW-1185">Reference proteome</keyword>
<evidence type="ECO:0000259" key="5">
    <source>
        <dbReference type="Pfam" id="PF00626"/>
    </source>
</evidence>
<evidence type="ECO:0000256" key="1">
    <source>
        <dbReference type="ARBA" id="ARBA00008334"/>
    </source>
</evidence>
<evidence type="ECO:0000259" key="8">
    <source>
        <dbReference type="Pfam" id="PF04815"/>
    </source>
</evidence>
<dbReference type="InterPro" id="IPR006896">
    <property type="entry name" value="Sec23/24_trunk_dom"/>
</dbReference>
<dbReference type="InterPro" id="IPR050550">
    <property type="entry name" value="SEC23_SEC24_subfamily"/>
</dbReference>
<evidence type="ECO:0000259" key="9">
    <source>
        <dbReference type="Pfam" id="PF08033"/>
    </source>
</evidence>
<evidence type="ECO:0000256" key="4">
    <source>
        <dbReference type="SAM" id="MobiDB-lite"/>
    </source>
</evidence>
<reference evidence="10 11" key="1">
    <citation type="journal article" date="2017" name="Mol. Ecol.">
        <title>Comparative and population genomic landscape of Phellinus noxius: A hypervariable fungus causing root rot in trees.</title>
        <authorList>
            <person name="Chung C.L."/>
            <person name="Lee T.J."/>
            <person name="Akiba M."/>
            <person name="Lee H.H."/>
            <person name="Kuo T.H."/>
            <person name="Liu D."/>
            <person name="Ke H.M."/>
            <person name="Yokoi T."/>
            <person name="Roa M.B."/>
            <person name="Lu M.J."/>
            <person name="Chang Y.Y."/>
            <person name="Ann P.J."/>
            <person name="Tsai J.N."/>
            <person name="Chen C.Y."/>
            <person name="Tzean S.S."/>
            <person name="Ota Y."/>
            <person name="Hattori T."/>
            <person name="Sahashi N."/>
            <person name="Liou R.F."/>
            <person name="Kikuchi T."/>
            <person name="Tsai I.J."/>
        </authorList>
    </citation>
    <scope>NUCLEOTIDE SEQUENCE [LARGE SCALE GENOMIC DNA]</scope>
    <source>
        <strain evidence="10 11">FFPRI411160</strain>
    </source>
</reference>
<dbReference type="Gene3D" id="2.60.40.1670">
    <property type="entry name" value="beta-sandwich domain of Sec23/24"/>
    <property type="match status" value="1"/>
</dbReference>
<dbReference type="Pfam" id="PF04815">
    <property type="entry name" value="Sec23_helical"/>
    <property type="match status" value="1"/>
</dbReference>
<evidence type="ECO:0000259" key="6">
    <source>
        <dbReference type="Pfam" id="PF04810"/>
    </source>
</evidence>
<organism evidence="10 11">
    <name type="scientific">Pyrrhoderma noxium</name>
    <dbReference type="NCBI Taxonomy" id="2282107"/>
    <lineage>
        <taxon>Eukaryota</taxon>
        <taxon>Fungi</taxon>
        <taxon>Dikarya</taxon>
        <taxon>Basidiomycota</taxon>
        <taxon>Agaricomycotina</taxon>
        <taxon>Agaricomycetes</taxon>
        <taxon>Hymenochaetales</taxon>
        <taxon>Hymenochaetaceae</taxon>
        <taxon>Pyrrhoderma</taxon>
    </lineage>
</organism>
<feature type="region of interest" description="Disordered" evidence="4">
    <location>
        <begin position="1"/>
        <end position="22"/>
    </location>
</feature>
<dbReference type="Gene3D" id="3.40.20.10">
    <property type="entry name" value="Severin"/>
    <property type="match status" value="1"/>
</dbReference>
<sequence>MYAHSAHIPQPPHTSGRPYQGLRTRIDPEQIPSPVDVAEYDQEVWSSKQFMTLPQSTVHVPLSTTAFSAIDQGNSSPRFIRPTTWNLPNSASLADACHIPLAAIIQPFAEEDPVPVVDCTSFAGGGPPRCAACRAYLNSWCEFIAGGSRWRCNLCKHETEVDADYFCSLDATQRRTDILTRPELCKGTVDFVVGSAYNAPNPTSPLVPTYVSYDSASTSSHLRDPVPRRTLFALDISQEAVTSNFLAASCTSILYALYGPDAVKCFPDGCTVGFITFDTSIHFYNLNPSKDQVEMLIVPDIEGEMFSPLPVEILFVDPFSSRNLIESFLVSLRERFHASSMSSETPSRLSAVLPAIRASAAALTPSGGQLIFFGSSYPSYGPGAVEPLLPESESKLYDTDKEKTLFTPESIWSELATELAESGVGVELCLSLGSGRFGHIDVKSIGVLATFTGGETRLFPRFDPRRDEDTLKTHLTRILSRSGGYNAHATVRLSKGLKLTKIIGGFVESGLSSSVSQPIQRSETSSVPTIPSTTITTTLAFGTIHADSSLAIEYTHTGSGLGTFFSGEKTLDTREYAFIQCAFLYTTNFGPKSKNETDHKASSLSDKGVGGRRVRVLNLALTVGELAGNVFRFADADATVAFLTKETMSDLQQGRSTLANLRDWLTERCSRILLAYRRQCAAATAPTQLILPEAFKLLPLYVLALHKNRSIRAHNVASDLRNYYIHRLLTMPTHVLLRHLYPRFMALHDLTDTIALLGSDSVAKESGEHDIKETLQLPSLMRDTFTGMQADGVYLIDNEEVMVLWVGSSVSPQILLDLFGVETAHDIDPNMPALPCLSSRLSVQVRNILASRREGRFGAERRLLIARQNSDGAELEFSDMLVEDSNCGAMTYVDYLCFVHRQINVALTNNTNIEQISSYALGHLDVRDNYNFRPLKCHKTGNSTLSRITLYVYASVQDSFHLWAQIWAEDFVKTPDCNAKRYLLFGNINPGR</sequence>
<dbReference type="InterPro" id="IPR036465">
    <property type="entry name" value="vWFA_dom_sf"/>
</dbReference>
<dbReference type="SUPFAM" id="SSF53300">
    <property type="entry name" value="vWA-like"/>
    <property type="match status" value="1"/>
</dbReference>
<dbReference type="OrthoDB" id="49016at2759"/>
<comment type="similarity">
    <text evidence="1">Belongs to the SEC23/SEC24 family. SEC24 subfamily.</text>
</comment>
<accession>A0A286UB44</accession>
<protein>
    <submittedName>
        <fullName evidence="10">Sec24</fullName>
    </submittedName>
</protein>
<dbReference type="GO" id="GO:0006886">
    <property type="term" value="P:intracellular protein transport"/>
    <property type="evidence" value="ECO:0007669"/>
    <property type="project" value="InterPro"/>
</dbReference>
<evidence type="ECO:0000256" key="2">
    <source>
        <dbReference type="ARBA" id="ARBA00022448"/>
    </source>
</evidence>
<comment type="caution">
    <text evidence="10">The sequence shown here is derived from an EMBL/GenBank/DDBJ whole genome shotgun (WGS) entry which is preliminary data.</text>
</comment>
<name>A0A286UB44_9AGAM</name>
<gene>
    <name evidence="10" type="ORF">PNOK_0839500</name>
</gene>
<dbReference type="PANTHER" id="PTHR13803:SF4">
    <property type="entry name" value="SECRETORY 24CD, ISOFORM C"/>
    <property type="match status" value="1"/>
</dbReference>
<feature type="domain" description="Sec23/Sec24 beta-sandwich" evidence="9">
    <location>
        <begin position="484"/>
        <end position="590"/>
    </location>
</feature>
<dbReference type="GO" id="GO:0090110">
    <property type="term" value="P:COPII-coated vesicle cargo loading"/>
    <property type="evidence" value="ECO:0007669"/>
    <property type="project" value="TreeGrafter"/>
</dbReference>
<dbReference type="Pfam" id="PF04811">
    <property type="entry name" value="Sec23_trunk"/>
    <property type="match status" value="1"/>
</dbReference>
<dbReference type="STRING" id="2282107.A0A286UB44"/>
<dbReference type="InterPro" id="IPR007123">
    <property type="entry name" value="Gelsolin-like_dom"/>
</dbReference>
<dbReference type="SUPFAM" id="SSF81811">
    <property type="entry name" value="Helical domain of Sec23/24"/>
    <property type="match status" value="1"/>
</dbReference>
<dbReference type="PANTHER" id="PTHR13803">
    <property type="entry name" value="SEC24-RELATED PROTEIN"/>
    <property type="match status" value="1"/>
</dbReference>
<dbReference type="InterPro" id="IPR006900">
    <property type="entry name" value="Sec23/24_helical_dom"/>
</dbReference>
<proteinExistence type="inferred from homology"/>
<dbReference type="InterPro" id="IPR036180">
    <property type="entry name" value="Gelsolin-like_dom_sf"/>
</dbReference>
<dbReference type="Pfam" id="PF04810">
    <property type="entry name" value="zf-Sec23_Sec24"/>
    <property type="match status" value="1"/>
</dbReference>
<dbReference type="GO" id="GO:0000149">
    <property type="term" value="F:SNARE binding"/>
    <property type="evidence" value="ECO:0007669"/>
    <property type="project" value="TreeGrafter"/>
</dbReference>
<dbReference type="EMBL" id="NBII01000008">
    <property type="protein sequence ID" value="PAV16775.1"/>
    <property type="molecule type" value="Genomic_DNA"/>
</dbReference>
<dbReference type="InterPro" id="IPR036175">
    <property type="entry name" value="Sec23/24_helical_dom_sf"/>
</dbReference>
<dbReference type="SUPFAM" id="SSF82919">
    <property type="entry name" value="Zn-finger domain of Sec23/24"/>
    <property type="match status" value="1"/>
</dbReference>
<evidence type="ECO:0000256" key="3">
    <source>
        <dbReference type="ARBA" id="ARBA00022927"/>
    </source>
</evidence>
<evidence type="ECO:0000313" key="10">
    <source>
        <dbReference type="EMBL" id="PAV16775.1"/>
    </source>
</evidence>
<dbReference type="Gene3D" id="3.40.50.410">
    <property type="entry name" value="von Willebrand factor, type A domain"/>
    <property type="match status" value="1"/>
</dbReference>
<feature type="domain" description="Sec23/Sec24 helical" evidence="8">
    <location>
        <begin position="635"/>
        <end position="737"/>
    </location>
</feature>
<keyword evidence="2" id="KW-0813">Transport</keyword>
<evidence type="ECO:0000259" key="7">
    <source>
        <dbReference type="Pfam" id="PF04811"/>
    </source>
</evidence>
<evidence type="ECO:0000313" key="11">
    <source>
        <dbReference type="Proteomes" id="UP000217199"/>
    </source>
</evidence>
<keyword evidence="3" id="KW-0653">Protein transport</keyword>
<dbReference type="SUPFAM" id="SSF81995">
    <property type="entry name" value="beta-sandwich domain of Sec23/24"/>
    <property type="match status" value="1"/>
</dbReference>
<dbReference type="GO" id="GO:0030127">
    <property type="term" value="C:COPII vesicle coat"/>
    <property type="evidence" value="ECO:0007669"/>
    <property type="project" value="InterPro"/>
</dbReference>
<dbReference type="Pfam" id="PF00626">
    <property type="entry name" value="Gelsolin"/>
    <property type="match status" value="1"/>
</dbReference>
<dbReference type="Gene3D" id="1.20.120.730">
    <property type="entry name" value="Sec23/Sec24 helical domain"/>
    <property type="match status" value="1"/>
</dbReference>
<dbReference type="AlphaFoldDB" id="A0A286UB44"/>
<dbReference type="Pfam" id="PF08033">
    <property type="entry name" value="Sec23_BS"/>
    <property type="match status" value="1"/>
</dbReference>
<feature type="domain" description="Zinc finger Sec23/Sec24-type" evidence="6">
    <location>
        <begin position="127"/>
        <end position="165"/>
    </location>
</feature>
<dbReference type="InterPro" id="IPR012990">
    <property type="entry name" value="Beta-sandwich_Sec23_24"/>
</dbReference>
<dbReference type="InParanoid" id="A0A286UB44"/>
<dbReference type="FunCoup" id="A0A286UB44">
    <property type="interactions" value="580"/>
</dbReference>